<name>A0AAE3AE85_9FIRM</name>
<proteinExistence type="predicted"/>
<dbReference type="EMBL" id="JAJEPW010000002">
    <property type="protein sequence ID" value="MCC2128175.1"/>
    <property type="molecule type" value="Genomic_DNA"/>
</dbReference>
<evidence type="ECO:0000313" key="1">
    <source>
        <dbReference type="EMBL" id="MCC2128175.1"/>
    </source>
</evidence>
<gene>
    <name evidence="1" type="ORF">LKD37_01345</name>
</gene>
<protein>
    <submittedName>
        <fullName evidence="1">Uncharacterized protein</fullName>
    </submittedName>
</protein>
<dbReference type="RefSeq" id="WP_302927606.1">
    <property type="nucleotide sequence ID" value="NZ_JAJEPW010000002.1"/>
</dbReference>
<reference evidence="1" key="1">
    <citation type="submission" date="2021-10" db="EMBL/GenBank/DDBJ databases">
        <title>Anaerobic single-cell dispensing facilitates the cultivation of human gut bacteria.</title>
        <authorList>
            <person name="Afrizal A."/>
        </authorList>
    </citation>
    <scope>NUCLEOTIDE SEQUENCE</scope>
    <source>
        <strain evidence="1">CLA-AA-H272</strain>
    </source>
</reference>
<evidence type="ECO:0000313" key="2">
    <source>
        <dbReference type="Proteomes" id="UP001199319"/>
    </source>
</evidence>
<dbReference type="AlphaFoldDB" id="A0AAE3AE85"/>
<organism evidence="1 2">
    <name type="scientific">Brotocaccenecus cirricatena</name>
    <dbReference type="NCBI Taxonomy" id="3064195"/>
    <lineage>
        <taxon>Bacteria</taxon>
        <taxon>Bacillati</taxon>
        <taxon>Bacillota</taxon>
        <taxon>Clostridia</taxon>
        <taxon>Eubacteriales</taxon>
        <taxon>Oscillospiraceae</taxon>
        <taxon>Brotocaccenecus</taxon>
    </lineage>
</organism>
<sequence>MEKMIDKSRAYETYRLAWDDIAKLLSDQIKAVLGRRFLLRVWPEDQGYWGARALHGLFSVADLNRLLDAVQADAETRMETLPEDSEDVHGFGMTLGSLLLKAALQADWKCEMVEDDALWMIGFVSSETRPYTVSGLLRNLNTDALLPAKEALEYLKDNGSTDCTLSDIRLRYYAAYGNELCWRYPISDGIHAGAFILVTKDGYLSLPYNSMDEDEYEILMLDDATFHDSASLATLLSDWEDFSADLTDAMCEMCRILEGGEEDA</sequence>
<comment type="caution">
    <text evidence="1">The sequence shown here is derived from an EMBL/GenBank/DDBJ whole genome shotgun (WGS) entry which is preliminary data.</text>
</comment>
<accession>A0AAE3AE85</accession>
<keyword evidence="2" id="KW-1185">Reference proteome</keyword>
<dbReference type="Proteomes" id="UP001199319">
    <property type="component" value="Unassembled WGS sequence"/>
</dbReference>